<protein>
    <recommendedName>
        <fullName evidence="1">Transposase IS200-like domain-containing protein</fullName>
    </recommendedName>
</protein>
<evidence type="ECO:0000313" key="3">
    <source>
        <dbReference type="Proteomes" id="UP000228561"/>
    </source>
</evidence>
<reference evidence="3" key="1">
    <citation type="submission" date="2017-09" db="EMBL/GenBank/DDBJ databases">
        <title>Depth-based differentiation of microbial function through sediment-hosted aquifers and enrichment of novel symbionts in the deep terrestrial subsurface.</title>
        <authorList>
            <person name="Probst A.J."/>
            <person name="Ladd B."/>
            <person name="Jarett J.K."/>
            <person name="Geller-Mcgrath D.E."/>
            <person name="Sieber C.M.K."/>
            <person name="Emerson J.B."/>
            <person name="Anantharaman K."/>
            <person name="Thomas B.C."/>
            <person name="Malmstrom R."/>
            <person name="Stieglmeier M."/>
            <person name="Klingl A."/>
            <person name="Woyke T."/>
            <person name="Ryan C.M."/>
            <person name="Banfield J.F."/>
        </authorList>
    </citation>
    <scope>NUCLEOTIDE SEQUENCE [LARGE SCALE GENOMIC DNA]</scope>
</reference>
<comment type="caution">
    <text evidence="2">The sequence shown here is derived from an EMBL/GenBank/DDBJ whole genome shotgun (WGS) entry which is preliminary data.</text>
</comment>
<dbReference type="GO" id="GO:0003677">
    <property type="term" value="F:DNA binding"/>
    <property type="evidence" value="ECO:0007669"/>
    <property type="project" value="InterPro"/>
</dbReference>
<sequence length="247" mass="29557">MFLFRVPTCSDVRRPKHSEHSDEHSDVACPTIMKGDIFHILNRGVEKRKIFLDKDDYLRFVYNLYDFNNVDNVVESFYRRRLLSDVARRKKRSKKSKKELVDMLCWCLMPNHIHTFVLEKVNGGAGIFSKKIIGGYTKYFNSDNKRSGVLFQGRSKIIPIQRNEHFLYIPYYIFSNPIKLIEPRWKEKGIKDLKRVIDFLENYKWSSYLDIIGENNFPSIINKKLFFEIFDTNERQFKKDFIEWLTG</sequence>
<dbReference type="PANTHER" id="PTHR34322">
    <property type="entry name" value="TRANSPOSASE, Y1_TNP DOMAIN-CONTAINING"/>
    <property type="match status" value="1"/>
</dbReference>
<name>A0A2M7B8Z7_9BACT</name>
<evidence type="ECO:0000259" key="1">
    <source>
        <dbReference type="SMART" id="SM01321"/>
    </source>
</evidence>
<dbReference type="SMART" id="SM01321">
    <property type="entry name" value="Y1_Tnp"/>
    <property type="match status" value="1"/>
</dbReference>
<dbReference type="SUPFAM" id="SSF143422">
    <property type="entry name" value="Transposase IS200-like"/>
    <property type="match status" value="1"/>
</dbReference>
<organism evidence="2 3">
    <name type="scientific">Candidatus Tagabacteria bacterium CG03_land_8_20_14_0_80_41_22</name>
    <dbReference type="NCBI Taxonomy" id="1975020"/>
    <lineage>
        <taxon>Bacteria</taxon>
        <taxon>Candidatus Tagaibacteriota</taxon>
    </lineage>
</organism>
<dbReference type="Gene3D" id="3.30.70.1290">
    <property type="entry name" value="Transposase IS200-like"/>
    <property type="match status" value="1"/>
</dbReference>
<accession>A0A2M7B8Z7</accession>
<proteinExistence type="predicted"/>
<dbReference type="GO" id="GO:0004803">
    <property type="term" value="F:transposase activity"/>
    <property type="evidence" value="ECO:0007669"/>
    <property type="project" value="InterPro"/>
</dbReference>
<dbReference type="Proteomes" id="UP000228561">
    <property type="component" value="Unassembled WGS sequence"/>
</dbReference>
<feature type="domain" description="Transposase IS200-like" evidence="1">
    <location>
        <begin position="33"/>
        <end position="176"/>
    </location>
</feature>
<dbReference type="GO" id="GO:0006313">
    <property type="term" value="P:DNA transposition"/>
    <property type="evidence" value="ECO:0007669"/>
    <property type="project" value="InterPro"/>
</dbReference>
<evidence type="ECO:0000313" key="2">
    <source>
        <dbReference type="EMBL" id="PIU99539.1"/>
    </source>
</evidence>
<dbReference type="PANTHER" id="PTHR34322:SF2">
    <property type="entry name" value="TRANSPOSASE IS200-LIKE DOMAIN-CONTAINING PROTEIN"/>
    <property type="match status" value="1"/>
</dbReference>
<dbReference type="InterPro" id="IPR002686">
    <property type="entry name" value="Transposase_17"/>
</dbReference>
<dbReference type="AlphaFoldDB" id="A0A2M7B8Z7"/>
<dbReference type="InterPro" id="IPR036515">
    <property type="entry name" value="Transposase_17_sf"/>
</dbReference>
<dbReference type="EMBL" id="PEVG01000020">
    <property type="protein sequence ID" value="PIU99539.1"/>
    <property type="molecule type" value="Genomic_DNA"/>
</dbReference>
<gene>
    <name evidence="2" type="ORF">COS58_01830</name>
</gene>